<proteinExistence type="predicted"/>
<dbReference type="RefSeq" id="WP_151866186.1">
    <property type="nucleotide sequence ID" value="NZ_WBZB01000035.1"/>
</dbReference>
<reference evidence="4 5" key="1">
    <citation type="submission" date="2019-10" db="EMBL/GenBank/DDBJ databases">
        <title>Alkaliphilus serpentinus sp. nov. and Alkaliphilus pronyensis sp. nov., two novel anaerobic alkaliphilic species isolated from the serpentinized-hosted hydrothermal field of the Prony Bay (New Caledonia).</title>
        <authorList>
            <person name="Postec A."/>
        </authorList>
    </citation>
    <scope>NUCLEOTIDE SEQUENCE [LARGE SCALE GENOMIC DNA]</scope>
    <source>
        <strain evidence="4 5">LacT</strain>
    </source>
</reference>
<dbReference type="OrthoDB" id="1955078at2"/>
<keyword evidence="2" id="KW-0732">Signal</keyword>
<evidence type="ECO:0000313" key="5">
    <source>
        <dbReference type="Proteomes" id="UP000465601"/>
    </source>
</evidence>
<comment type="caution">
    <text evidence="4">The sequence shown here is derived from an EMBL/GenBank/DDBJ whole genome shotgun (WGS) entry which is preliminary data.</text>
</comment>
<dbReference type="SMART" id="SM00909">
    <property type="entry name" value="Germane"/>
    <property type="match status" value="1"/>
</dbReference>
<dbReference type="AlphaFoldDB" id="A0A833HN87"/>
<feature type="signal peptide" evidence="2">
    <location>
        <begin position="1"/>
        <end position="26"/>
    </location>
</feature>
<feature type="chain" id="PRO_5032961820" evidence="2">
    <location>
        <begin position="27"/>
        <end position="196"/>
    </location>
</feature>
<gene>
    <name evidence="4" type="ORF">F8153_09825</name>
</gene>
<feature type="region of interest" description="Disordered" evidence="1">
    <location>
        <begin position="26"/>
        <end position="49"/>
    </location>
</feature>
<feature type="domain" description="GerMN" evidence="3">
    <location>
        <begin position="90"/>
        <end position="178"/>
    </location>
</feature>
<organism evidence="4 5">
    <name type="scientific">Alkaliphilus serpentinus</name>
    <dbReference type="NCBI Taxonomy" id="1482731"/>
    <lineage>
        <taxon>Bacteria</taxon>
        <taxon>Bacillati</taxon>
        <taxon>Bacillota</taxon>
        <taxon>Clostridia</taxon>
        <taxon>Peptostreptococcales</taxon>
        <taxon>Natronincolaceae</taxon>
        <taxon>Alkaliphilus</taxon>
    </lineage>
</organism>
<sequence>MKKWISLSVGVLMIFSLAACSNKVQADDNDQQDNQQEVPIGENVNPPETEEEAEELVYVLYLKQKNLPYIFPDSFSIMEDDYRLADTTFEEFVMKELINQEDFDELMNPIPPGTRVLSVTMDDNTAIVDLSEEFETGMIGTKKDVEATVAIIVNTLTTLEGIDKVQILVEGEALTDLKGVDLSKPFEFITDFYMEK</sequence>
<evidence type="ECO:0000259" key="3">
    <source>
        <dbReference type="SMART" id="SM00909"/>
    </source>
</evidence>
<evidence type="ECO:0000313" key="4">
    <source>
        <dbReference type="EMBL" id="KAB3529213.1"/>
    </source>
</evidence>
<accession>A0A833HN87</accession>
<feature type="compositionally biased region" description="Low complexity" evidence="1">
    <location>
        <begin position="32"/>
        <end position="47"/>
    </location>
</feature>
<evidence type="ECO:0000256" key="1">
    <source>
        <dbReference type="SAM" id="MobiDB-lite"/>
    </source>
</evidence>
<evidence type="ECO:0000256" key="2">
    <source>
        <dbReference type="SAM" id="SignalP"/>
    </source>
</evidence>
<dbReference type="Proteomes" id="UP000465601">
    <property type="component" value="Unassembled WGS sequence"/>
</dbReference>
<dbReference type="EMBL" id="WBZB01000035">
    <property type="protein sequence ID" value="KAB3529213.1"/>
    <property type="molecule type" value="Genomic_DNA"/>
</dbReference>
<keyword evidence="5" id="KW-1185">Reference proteome</keyword>
<dbReference type="PROSITE" id="PS51257">
    <property type="entry name" value="PROKAR_LIPOPROTEIN"/>
    <property type="match status" value="1"/>
</dbReference>
<protein>
    <submittedName>
        <fullName evidence="4">GerMN domain-containing protein</fullName>
    </submittedName>
</protein>
<dbReference type="InterPro" id="IPR019606">
    <property type="entry name" value="GerMN"/>
</dbReference>
<name>A0A833HN87_9FIRM</name>
<dbReference type="Pfam" id="PF10646">
    <property type="entry name" value="Germane"/>
    <property type="match status" value="1"/>
</dbReference>